<dbReference type="Pfam" id="PF25790">
    <property type="entry name" value="BCD1"/>
    <property type="match status" value="1"/>
</dbReference>
<dbReference type="InterPro" id="IPR057721">
    <property type="entry name" value="BCD1_alpha/beta"/>
</dbReference>
<dbReference type="EMBL" id="JADGMS010000016">
    <property type="protein sequence ID" value="KAF9665429.1"/>
    <property type="molecule type" value="Genomic_DNA"/>
</dbReference>
<organism evidence="15 16">
    <name type="scientific">Salix dunnii</name>
    <dbReference type="NCBI Taxonomy" id="1413687"/>
    <lineage>
        <taxon>Eukaryota</taxon>
        <taxon>Viridiplantae</taxon>
        <taxon>Streptophyta</taxon>
        <taxon>Embryophyta</taxon>
        <taxon>Tracheophyta</taxon>
        <taxon>Spermatophyta</taxon>
        <taxon>Magnoliopsida</taxon>
        <taxon>eudicotyledons</taxon>
        <taxon>Gunneridae</taxon>
        <taxon>Pentapetalae</taxon>
        <taxon>rosids</taxon>
        <taxon>fabids</taxon>
        <taxon>Malpighiales</taxon>
        <taxon>Salicaceae</taxon>
        <taxon>Saliceae</taxon>
        <taxon>Salix</taxon>
    </lineage>
</organism>
<dbReference type="InterPro" id="IPR051639">
    <property type="entry name" value="BCD1"/>
</dbReference>
<dbReference type="GO" id="GO:0048254">
    <property type="term" value="P:snoRNA localization"/>
    <property type="evidence" value="ECO:0007669"/>
    <property type="project" value="TreeGrafter"/>
</dbReference>
<dbReference type="GO" id="GO:0008270">
    <property type="term" value="F:zinc ion binding"/>
    <property type="evidence" value="ECO:0007669"/>
    <property type="project" value="UniProtKB-UniRule"/>
</dbReference>
<dbReference type="Proteomes" id="UP000657918">
    <property type="component" value="Chromosome 16"/>
</dbReference>
<comment type="caution">
    <text evidence="15">The sequence shown here is derived from an EMBL/GenBank/DDBJ whole genome shotgun (WGS) entry which is preliminary data.</text>
</comment>
<keyword evidence="7" id="KW-0832">Ubl conjugation</keyword>
<evidence type="ECO:0000313" key="15">
    <source>
        <dbReference type="EMBL" id="KAF9665429.1"/>
    </source>
</evidence>
<evidence type="ECO:0000256" key="13">
    <source>
        <dbReference type="PROSITE-ProRule" id="PRU00453"/>
    </source>
</evidence>
<evidence type="ECO:0000256" key="6">
    <source>
        <dbReference type="ARBA" id="ARBA00022833"/>
    </source>
</evidence>
<dbReference type="GO" id="GO:0070761">
    <property type="term" value="C:pre-snoRNP complex"/>
    <property type="evidence" value="ECO:0007669"/>
    <property type="project" value="TreeGrafter"/>
</dbReference>
<reference evidence="15 16" key="1">
    <citation type="submission" date="2020-10" db="EMBL/GenBank/DDBJ databases">
        <title>Plant Genome Project.</title>
        <authorList>
            <person name="Zhang R.-G."/>
        </authorList>
    </citation>
    <scope>NUCLEOTIDE SEQUENCE [LARGE SCALE GENOMIC DNA]</scope>
    <source>
        <strain evidence="15">FAFU-HL-1</strain>
        <tissue evidence="15">Leaf</tissue>
    </source>
</reference>
<evidence type="ECO:0000256" key="8">
    <source>
        <dbReference type="ARBA" id="ARBA00049598"/>
    </source>
</evidence>
<evidence type="ECO:0000256" key="2">
    <source>
        <dbReference type="ARBA" id="ARBA00022517"/>
    </source>
</evidence>
<evidence type="ECO:0000256" key="10">
    <source>
        <dbReference type="ARBA" id="ARBA00061949"/>
    </source>
</evidence>
<comment type="function">
    <text evidence="8">Required for box C/D snoRNAs accumulation involved in snoRNA processing, snoRNA transport to the nucleolus and ribosome biogenesis.</text>
</comment>
<evidence type="ECO:0000313" key="16">
    <source>
        <dbReference type="Proteomes" id="UP000657918"/>
    </source>
</evidence>
<sequence length="463" mass="52873">MERQLQEEEPLSSNSDLKKQETVLCEECKEKPSKYKCPGCSVRSCSLTCVKAHKQRTSCPGKRSQTHFVPLSQFDDNILLSVLKFVDTLLRISFCKFGVFSSLFDQANCLGGNLHIVMLPAIDYNLLEEIKRVAESARRTRTKLHPYPPYSRFPPYRQDLKRAAARRRTKLLFLPCGMSRKEKNQTLYDPRKKSISWTIEWQFHSADVVLHDHGVHEDTELFSVIEKHLKPGPWNHPLRQFCDEHLDSLKFFIRKYPKGPKSAFCEIDIKASLRQQLANVVILEHPVIHVLLPSLKYDFEVVKDVQLVNHRLDAKNSVSNDCPSPKGIVFREEKIEDDANICSSGPQVYDLMKNEILSPSNQICDHNASVKALENIFDDSLAVREVAANGVHTSSKSEETFVNMEFDFDQGLMDAYSDLIAGINPDDFLDLESVFSKEEENDHFGSTGFFAVEEELEEGEIAE</sequence>
<comment type="subunit">
    <text evidence="10">Interacts with FBL, SNU13, NOP58, NUFIP1, RUVBL1, RUVBL2 and TAF9. Interacts (via HIT-type zinc finger) with the RUVBL1/RUVBL2 complex in the presence of ADP.</text>
</comment>
<dbReference type="PANTHER" id="PTHR13483:SF3">
    <property type="entry name" value="BOX C_D SNORNA PROTEIN 1"/>
    <property type="match status" value="1"/>
</dbReference>
<dbReference type="GO" id="GO:0000492">
    <property type="term" value="P:box C/D snoRNP assembly"/>
    <property type="evidence" value="ECO:0007669"/>
    <property type="project" value="TreeGrafter"/>
</dbReference>
<keyword evidence="3" id="KW-0597">Phosphoprotein</keyword>
<feature type="domain" description="HIT-type" evidence="14">
    <location>
        <begin position="25"/>
        <end position="59"/>
    </location>
</feature>
<dbReference type="GO" id="GO:0005634">
    <property type="term" value="C:nucleus"/>
    <property type="evidence" value="ECO:0007669"/>
    <property type="project" value="TreeGrafter"/>
</dbReference>
<dbReference type="OrthoDB" id="272357at2759"/>
<keyword evidence="16" id="KW-1185">Reference proteome</keyword>
<name>A0A835JBQ9_9ROSI</name>
<dbReference type="SUPFAM" id="SSF144232">
    <property type="entry name" value="HIT/MYND zinc finger-like"/>
    <property type="match status" value="1"/>
</dbReference>
<evidence type="ECO:0000256" key="12">
    <source>
        <dbReference type="ARBA" id="ARBA00077531"/>
    </source>
</evidence>
<dbReference type="PROSITE" id="PS51083">
    <property type="entry name" value="ZF_HIT"/>
    <property type="match status" value="1"/>
</dbReference>
<evidence type="ECO:0000256" key="11">
    <source>
        <dbReference type="ARBA" id="ARBA00068630"/>
    </source>
</evidence>
<protein>
    <recommendedName>
        <fullName evidence="11">Box C/D snoRNA protein 1</fullName>
    </recommendedName>
    <alternativeName>
        <fullName evidence="12">Zinc finger HIT domain-containing protein 6</fullName>
    </alternativeName>
</protein>
<dbReference type="Gene3D" id="3.30.60.190">
    <property type="match status" value="1"/>
</dbReference>
<keyword evidence="5 13" id="KW-0863">Zinc-finger</keyword>
<dbReference type="Pfam" id="PF04438">
    <property type="entry name" value="zf-HIT"/>
    <property type="match status" value="1"/>
</dbReference>
<evidence type="ECO:0000256" key="7">
    <source>
        <dbReference type="ARBA" id="ARBA00022843"/>
    </source>
</evidence>
<dbReference type="FunFam" id="3.30.60.190:FF:000001">
    <property type="entry name" value="box C/D snoRNA protein 1"/>
    <property type="match status" value="1"/>
</dbReference>
<evidence type="ECO:0000256" key="4">
    <source>
        <dbReference type="ARBA" id="ARBA00022723"/>
    </source>
</evidence>
<dbReference type="InterPro" id="IPR007529">
    <property type="entry name" value="Znf_HIT"/>
</dbReference>
<dbReference type="AlphaFoldDB" id="A0A835JBQ9"/>
<evidence type="ECO:0000256" key="5">
    <source>
        <dbReference type="ARBA" id="ARBA00022771"/>
    </source>
</evidence>
<keyword evidence="4" id="KW-0479">Metal-binding</keyword>
<evidence type="ECO:0000259" key="14">
    <source>
        <dbReference type="PROSITE" id="PS51083"/>
    </source>
</evidence>
<keyword evidence="2" id="KW-0690">Ribosome biogenesis</keyword>
<evidence type="ECO:0000256" key="1">
    <source>
        <dbReference type="ARBA" id="ARBA00022499"/>
    </source>
</evidence>
<dbReference type="CDD" id="cd23023">
    <property type="entry name" value="zf-HIT_BCD1"/>
    <property type="match status" value="1"/>
</dbReference>
<keyword evidence="1" id="KW-1017">Isopeptide bond</keyword>
<accession>A0A835JBQ9</accession>
<dbReference type="GO" id="GO:0000463">
    <property type="term" value="P:maturation of LSU-rRNA from tricistronic rRNA transcript (SSU-rRNA, 5.8S rRNA, LSU-rRNA)"/>
    <property type="evidence" value="ECO:0007669"/>
    <property type="project" value="TreeGrafter"/>
</dbReference>
<gene>
    <name evidence="15" type="ORF">SADUNF_Sadunf16G0121700</name>
</gene>
<evidence type="ECO:0000256" key="9">
    <source>
        <dbReference type="ARBA" id="ARBA00049654"/>
    </source>
</evidence>
<keyword evidence="6" id="KW-0862">Zinc</keyword>
<comment type="similarity">
    <text evidence="9">Belongs to the BCD1 family.</text>
</comment>
<proteinExistence type="inferred from homology"/>
<evidence type="ECO:0000256" key="3">
    <source>
        <dbReference type="ARBA" id="ARBA00022553"/>
    </source>
</evidence>
<dbReference type="PANTHER" id="PTHR13483">
    <property type="entry name" value="BOX C_D SNORNA PROTEIN 1-RELATED"/>
    <property type="match status" value="1"/>
</dbReference>